<feature type="domain" description="BAR" evidence="5">
    <location>
        <begin position="7"/>
        <end position="241"/>
    </location>
</feature>
<evidence type="ECO:0000256" key="1">
    <source>
        <dbReference type="ARBA" id="ARBA00022443"/>
    </source>
</evidence>
<dbReference type="FunFam" id="2.30.30.40:FF:000100">
    <property type="entry name" value="SH3 domain-containing YSC84-like protein 1"/>
    <property type="match status" value="1"/>
</dbReference>
<sequence length="689" mass="77272">MNTMHRQIGKIRHKGPGDTAKVSVLLNDYEDANKMLNMIIEASKAWRDAWVSILSSQLNSATSFEELYQPIVGTSDAHRDNPAITPRQQMDRTIKLKETYTELKTDLLEEVMMMDSRVTKPATEARELLQPIRKTIKKRENKRLDWERYIDKVNKGSAKMKRTDRENAALAKAEEEQSRAAEAFKDADAHLRETLPPVITAAFSILPHLLAVQIMIQNTLLAQYYTALHNYCEDVGFPSPPPPMEDVIADWNRDYLPIKQEVELIDCIRRGRAVHQPMNVGDENAAPKSITGLNVRNGFSRRPSNQSMSTNRDPSPNPSVSTTYPEARSPKPDRPPIRSASRPRIPPAHTVPAFSPPASAYNTDYSESSLPTPTEHSNHLTPVSTQSSYSPAGPSLDYFQRGSNNEGVAVNSAIGKKKPPPPPPKRLGSSNVGIYVVALYSFDGQGEGDLSFKEGDRIRVTKKTGSTDDWWDGELRGVKGSFPANYCKAAYGTPGMGDMCYESNIYRYLARKYIDEIWYRGRIKDAWINGLHKDFLYYTILRCIALCYAMLCYAMLASHLYPIQTKLWLVFRYGTKSCKRGVSIHASIHLQASVHSSVDVISSIHVFHAFRPCVCLTTSFIHPCYFRVEGDAISPFIQTSNTSLIRPGPVQPPRSNPSQPKERGNFPIFETPEITPSVRPCKCALVPHA</sequence>
<evidence type="ECO:0000313" key="7">
    <source>
        <dbReference type="Proteomes" id="UP000326757"/>
    </source>
</evidence>
<feature type="domain" description="SH3" evidence="4">
    <location>
        <begin position="431"/>
        <end position="492"/>
    </location>
</feature>
<keyword evidence="7" id="KW-1185">Reference proteome</keyword>
<gene>
    <name evidence="6" type="ORF">EYC80_009089</name>
</gene>
<dbReference type="GO" id="GO:0043332">
    <property type="term" value="C:mating projection tip"/>
    <property type="evidence" value="ECO:0007669"/>
    <property type="project" value="TreeGrafter"/>
</dbReference>
<dbReference type="InterPro" id="IPR046982">
    <property type="entry name" value="BIN3/RVS161-like"/>
</dbReference>
<dbReference type="GO" id="GO:0051666">
    <property type="term" value="P:actin cortical patch localization"/>
    <property type="evidence" value="ECO:0007669"/>
    <property type="project" value="InterPro"/>
</dbReference>
<dbReference type="InterPro" id="IPR036028">
    <property type="entry name" value="SH3-like_dom_sf"/>
</dbReference>
<dbReference type="Pfam" id="PF03114">
    <property type="entry name" value="BAR"/>
    <property type="match status" value="1"/>
</dbReference>
<evidence type="ECO:0000256" key="3">
    <source>
        <dbReference type="SAM" id="MobiDB-lite"/>
    </source>
</evidence>
<proteinExistence type="predicted"/>
<keyword evidence="1 2" id="KW-0728">SH3 domain</keyword>
<dbReference type="Pfam" id="PF14604">
    <property type="entry name" value="SH3_9"/>
    <property type="match status" value="1"/>
</dbReference>
<dbReference type="CDD" id="cd07599">
    <property type="entry name" value="BAR_Rvs167p"/>
    <property type="match status" value="1"/>
</dbReference>
<feature type="region of interest" description="Disordered" evidence="3">
    <location>
        <begin position="279"/>
        <end position="403"/>
    </location>
</feature>
<dbReference type="OrthoDB" id="10255128at2759"/>
<evidence type="ECO:0000256" key="2">
    <source>
        <dbReference type="PROSITE-ProRule" id="PRU00192"/>
    </source>
</evidence>
<dbReference type="GO" id="GO:0031097">
    <property type="term" value="C:medial cortex"/>
    <property type="evidence" value="ECO:0007669"/>
    <property type="project" value="TreeGrafter"/>
</dbReference>
<dbReference type="SUPFAM" id="SSF50044">
    <property type="entry name" value="SH3-domain"/>
    <property type="match status" value="1"/>
</dbReference>
<reference evidence="6 7" key="1">
    <citation type="submission" date="2019-06" db="EMBL/GenBank/DDBJ databases">
        <title>Genome Sequence of the Brown Rot Fungal Pathogen Monilinia laxa.</title>
        <authorList>
            <person name="De Miccolis Angelini R.M."/>
            <person name="Landi L."/>
            <person name="Abate D."/>
            <person name="Pollastro S."/>
            <person name="Romanazzi G."/>
            <person name="Faretra F."/>
        </authorList>
    </citation>
    <scope>NUCLEOTIDE SEQUENCE [LARGE SCALE GENOMIC DNA]</scope>
    <source>
        <strain evidence="6 7">Mlax316</strain>
    </source>
</reference>
<dbReference type="AlphaFoldDB" id="A0A5N6K2I0"/>
<dbReference type="InterPro" id="IPR004148">
    <property type="entry name" value="BAR_dom"/>
</dbReference>
<dbReference type="GO" id="GO:0030479">
    <property type="term" value="C:actin cortical patch"/>
    <property type="evidence" value="ECO:0007669"/>
    <property type="project" value="TreeGrafter"/>
</dbReference>
<dbReference type="GO" id="GO:0008289">
    <property type="term" value="F:lipid binding"/>
    <property type="evidence" value="ECO:0007669"/>
    <property type="project" value="TreeGrafter"/>
</dbReference>
<evidence type="ECO:0000313" key="6">
    <source>
        <dbReference type="EMBL" id="KAB8296322.1"/>
    </source>
</evidence>
<dbReference type="GO" id="GO:0006897">
    <property type="term" value="P:endocytosis"/>
    <property type="evidence" value="ECO:0007669"/>
    <property type="project" value="InterPro"/>
</dbReference>
<dbReference type="InterPro" id="IPR027267">
    <property type="entry name" value="AH/BAR_dom_sf"/>
</dbReference>
<name>A0A5N6K2I0_MONLA</name>
<dbReference type="Proteomes" id="UP000326757">
    <property type="component" value="Unassembled WGS sequence"/>
</dbReference>
<dbReference type="EMBL" id="VIGI01000009">
    <property type="protein sequence ID" value="KAB8296322.1"/>
    <property type="molecule type" value="Genomic_DNA"/>
</dbReference>
<accession>A0A5N6K2I0</accession>
<dbReference type="SUPFAM" id="SSF103657">
    <property type="entry name" value="BAR/IMD domain-like"/>
    <property type="match status" value="1"/>
</dbReference>
<dbReference type="PROSITE" id="PS50002">
    <property type="entry name" value="SH3"/>
    <property type="match status" value="1"/>
</dbReference>
<dbReference type="Gene3D" id="1.20.1270.60">
    <property type="entry name" value="Arfaptin homology (AH) domain/BAR domain"/>
    <property type="match status" value="1"/>
</dbReference>
<evidence type="ECO:0000259" key="4">
    <source>
        <dbReference type="PROSITE" id="PS50002"/>
    </source>
</evidence>
<protein>
    <submittedName>
        <fullName evidence="6">Uncharacterized protein</fullName>
    </submittedName>
</protein>
<dbReference type="PRINTS" id="PR00452">
    <property type="entry name" value="SH3DOMAIN"/>
</dbReference>
<evidence type="ECO:0000259" key="5">
    <source>
        <dbReference type="PROSITE" id="PS51021"/>
    </source>
</evidence>
<dbReference type="PANTHER" id="PTHR47174:SF2">
    <property type="entry name" value="SH3 DOMAIN SIGNALLING PROTEIN (AFU_ORTHOLOGUE AFUA_5G07670)"/>
    <property type="match status" value="1"/>
</dbReference>
<dbReference type="Gene3D" id="2.30.30.40">
    <property type="entry name" value="SH3 Domains"/>
    <property type="match status" value="1"/>
</dbReference>
<feature type="region of interest" description="Disordered" evidence="3">
    <location>
        <begin position="643"/>
        <end position="665"/>
    </location>
</feature>
<dbReference type="PROSITE" id="PS51021">
    <property type="entry name" value="BAR"/>
    <property type="match status" value="1"/>
</dbReference>
<dbReference type="PANTHER" id="PTHR47174">
    <property type="entry name" value="BRIDGING INTEGRATOR 3"/>
    <property type="match status" value="1"/>
</dbReference>
<dbReference type="InterPro" id="IPR001452">
    <property type="entry name" value="SH3_domain"/>
</dbReference>
<comment type="caution">
    <text evidence="6">The sequence shown here is derived from an EMBL/GenBank/DDBJ whole genome shotgun (WGS) entry which is preliminary data.</text>
</comment>
<dbReference type="SMART" id="SM00326">
    <property type="entry name" value="SH3"/>
    <property type="match status" value="1"/>
</dbReference>
<feature type="compositionally biased region" description="Polar residues" evidence="3">
    <location>
        <begin position="360"/>
        <end position="390"/>
    </location>
</feature>
<dbReference type="GO" id="GO:0097320">
    <property type="term" value="P:plasma membrane tubulation"/>
    <property type="evidence" value="ECO:0007669"/>
    <property type="project" value="TreeGrafter"/>
</dbReference>
<dbReference type="GO" id="GO:1990528">
    <property type="term" value="C:Rvs161p-Rvs167p complex"/>
    <property type="evidence" value="ECO:0007669"/>
    <property type="project" value="TreeGrafter"/>
</dbReference>
<feature type="compositionally biased region" description="Polar residues" evidence="3">
    <location>
        <begin position="302"/>
        <end position="324"/>
    </location>
</feature>
<organism evidence="6 7">
    <name type="scientific">Monilinia laxa</name>
    <name type="common">Brown rot fungus</name>
    <name type="synonym">Sclerotinia laxa</name>
    <dbReference type="NCBI Taxonomy" id="61186"/>
    <lineage>
        <taxon>Eukaryota</taxon>
        <taxon>Fungi</taxon>
        <taxon>Dikarya</taxon>
        <taxon>Ascomycota</taxon>
        <taxon>Pezizomycotina</taxon>
        <taxon>Leotiomycetes</taxon>
        <taxon>Helotiales</taxon>
        <taxon>Sclerotiniaceae</taxon>
        <taxon>Monilinia</taxon>
    </lineage>
</organism>